<name>A0AAD5KL40_9CRUS</name>
<sequence length="700" mass="75969">MKIICPSGVVILSMLLLFIGNANLTIVLDNNGYTNIVVAISENVPQPTDGGNALIDDLMVLLIEASAVLFQATGDRVYFKNIDILLPPTWTTSTASSLTSQLSYQLADIRLTTEPASGSLPHTLHSGKCGVSGNFITLPAEYIEDVAANLKVRAKGLVQQWAQLRYGVFEEHGYPNDELLPYFYRHPDGYDAVTSSNDTEIKGTLETLSGGNCVVSTNGIISDQGNCRFVPTATEQTATTSLMSFHWLNTVIGFSENGKHDRRPPHGQNRLCNSKSSAEVMANSSDFNYVTPNPGQITVPAFRILKNLMLPVVYVAMDTSYPANPNNTNAITSRKDSITTNTPWSGSFSIDETLGTNTTFALSLPKEGSFTITLANPSGDLVAVTSEPEVTNWNYPDSTVRLIWKKLADDTDIGRWSYQVAYNNTSCSSCETQPEIHLQIGSSIRSATSPALPKFQPWVSLTTNSGFVDMSEHPAVIQTKFEYNNSNLGGLVVTADIVLNSVVKASIPLIDTGLIDPDISKDGIYSGTFYPDANGNYKVNLHAVHGTSVKENGRLLSPDQNSYCCGSSRPTSTLNYFQFAAREAIAFEVRNAVAGTFPQKSLPMVSDIQASTYGIDQNLVYAELKWSVPSNTKSQAVKFSEDYEQLLNNFEAASQATVVYGSLNEIAAGTTIAVYVSAPYTNGKSVYFVVETTAKNNQKV</sequence>
<dbReference type="InterPro" id="IPR013642">
    <property type="entry name" value="CLCA_N"/>
</dbReference>
<keyword evidence="3" id="KW-1185">Reference proteome</keyword>
<accession>A0AAD5KL40</accession>
<dbReference type="AlphaFoldDB" id="A0AAD5KL40"/>
<dbReference type="Pfam" id="PF08434">
    <property type="entry name" value="CLCA"/>
    <property type="match status" value="1"/>
</dbReference>
<feature type="domain" description="Calcium-activated chloride channel N-terminal" evidence="1">
    <location>
        <begin position="26"/>
        <end position="292"/>
    </location>
</feature>
<reference evidence="2 3" key="1">
    <citation type="submission" date="2022-05" db="EMBL/GenBank/DDBJ databases">
        <title>A multi-omics perspective on studying reproductive biology in Daphnia sinensis.</title>
        <authorList>
            <person name="Jia J."/>
        </authorList>
    </citation>
    <scope>NUCLEOTIDE SEQUENCE [LARGE SCALE GENOMIC DNA]</scope>
    <source>
        <strain evidence="2 3">WSL</strain>
    </source>
</reference>
<evidence type="ECO:0000313" key="3">
    <source>
        <dbReference type="Proteomes" id="UP000820818"/>
    </source>
</evidence>
<organism evidence="2 3">
    <name type="scientific">Daphnia sinensis</name>
    <dbReference type="NCBI Taxonomy" id="1820382"/>
    <lineage>
        <taxon>Eukaryota</taxon>
        <taxon>Metazoa</taxon>
        <taxon>Ecdysozoa</taxon>
        <taxon>Arthropoda</taxon>
        <taxon>Crustacea</taxon>
        <taxon>Branchiopoda</taxon>
        <taxon>Diplostraca</taxon>
        <taxon>Cladocera</taxon>
        <taxon>Anomopoda</taxon>
        <taxon>Daphniidae</taxon>
        <taxon>Daphnia</taxon>
        <taxon>Daphnia similis group</taxon>
    </lineage>
</organism>
<dbReference type="Proteomes" id="UP000820818">
    <property type="component" value="Linkage Group LG8"/>
</dbReference>
<evidence type="ECO:0000259" key="1">
    <source>
        <dbReference type="Pfam" id="PF08434"/>
    </source>
</evidence>
<proteinExistence type="predicted"/>
<gene>
    <name evidence="2" type="ORF">GHT06_020170</name>
</gene>
<evidence type="ECO:0000313" key="2">
    <source>
        <dbReference type="EMBL" id="KAI9554892.1"/>
    </source>
</evidence>
<protein>
    <recommendedName>
        <fullName evidence="1">Calcium-activated chloride channel N-terminal domain-containing protein</fullName>
    </recommendedName>
</protein>
<comment type="caution">
    <text evidence="2">The sequence shown here is derived from an EMBL/GenBank/DDBJ whole genome shotgun (WGS) entry which is preliminary data.</text>
</comment>
<dbReference type="EMBL" id="WJBH02000008">
    <property type="protein sequence ID" value="KAI9554892.1"/>
    <property type="molecule type" value="Genomic_DNA"/>
</dbReference>